<organism evidence="2 3">
    <name type="scientific">Vasconcelosia minhoensis LEGE 07310</name>
    <dbReference type="NCBI Taxonomy" id="915328"/>
    <lineage>
        <taxon>Bacteria</taxon>
        <taxon>Bacillati</taxon>
        <taxon>Cyanobacteriota</taxon>
        <taxon>Cyanophyceae</taxon>
        <taxon>Nodosilineales</taxon>
        <taxon>Cymatolegaceae</taxon>
        <taxon>Vasconcelosia</taxon>
        <taxon>Vasconcelosia minhoensis</taxon>
    </lineage>
</organism>
<dbReference type="AlphaFoldDB" id="A0A8J7A8S9"/>
<comment type="caution">
    <text evidence="2">The sequence shown here is derived from an EMBL/GenBank/DDBJ whole genome shotgun (WGS) entry which is preliminary data.</text>
</comment>
<dbReference type="Gene3D" id="3.30.2020.40">
    <property type="entry name" value="Uncharacterised protein PF10387, DUF2442"/>
    <property type="match status" value="1"/>
</dbReference>
<dbReference type="EMBL" id="JADEXG010000027">
    <property type="protein sequence ID" value="MBE9078145.1"/>
    <property type="molecule type" value="Genomic_DNA"/>
</dbReference>
<dbReference type="Pfam" id="PF10387">
    <property type="entry name" value="DUF2442"/>
    <property type="match status" value="1"/>
</dbReference>
<dbReference type="RefSeq" id="WP_193907666.1">
    <property type="nucleotide sequence ID" value="NZ_JADEXG010000027.1"/>
</dbReference>
<dbReference type="InterPro" id="IPR018841">
    <property type="entry name" value="DUF2442"/>
</dbReference>
<dbReference type="Proteomes" id="UP000636505">
    <property type="component" value="Unassembled WGS sequence"/>
</dbReference>
<feature type="compositionally biased region" description="Basic and acidic residues" evidence="1">
    <location>
        <begin position="139"/>
        <end position="149"/>
    </location>
</feature>
<reference evidence="2" key="1">
    <citation type="submission" date="2020-10" db="EMBL/GenBank/DDBJ databases">
        <authorList>
            <person name="Castelo-Branco R."/>
            <person name="Eusebio N."/>
            <person name="Adriana R."/>
            <person name="Vieira A."/>
            <person name="Brugerolle De Fraissinette N."/>
            <person name="Rezende De Castro R."/>
            <person name="Schneider M.P."/>
            <person name="Vasconcelos V."/>
            <person name="Leao P.N."/>
        </authorList>
    </citation>
    <scope>NUCLEOTIDE SEQUENCE</scope>
    <source>
        <strain evidence="2">LEGE 07310</strain>
    </source>
</reference>
<feature type="compositionally biased region" description="Basic and acidic residues" evidence="1">
    <location>
        <begin position="121"/>
        <end position="132"/>
    </location>
</feature>
<gene>
    <name evidence="2" type="ORF">IQ241_12730</name>
</gene>
<proteinExistence type="predicted"/>
<feature type="region of interest" description="Disordered" evidence="1">
    <location>
        <begin position="116"/>
        <end position="149"/>
    </location>
</feature>
<keyword evidence="3" id="KW-1185">Reference proteome</keyword>
<evidence type="ECO:0000313" key="2">
    <source>
        <dbReference type="EMBL" id="MBE9078145.1"/>
    </source>
</evidence>
<sequence length="149" mass="16022">MAVKDKAQTRQAQIDAARKAGQAAIDSSPQAVNAYYDSNSQKVVILFSDGSEFRFPAQDAQGLKNASEAELSNVELSPTGLGLSWPNLDADLSIPHLLQGLFGTKQWMANLGAKGGLSASEAKRMAARENGKKGGRPKSQREHWHSQQS</sequence>
<evidence type="ECO:0000313" key="3">
    <source>
        <dbReference type="Proteomes" id="UP000636505"/>
    </source>
</evidence>
<accession>A0A8J7A8S9</accession>
<protein>
    <submittedName>
        <fullName evidence="2">DUF2442 domain-containing protein</fullName>
    </submittedName>
</protein>
<name>A0A8J7A8S9_9CYAN</name>
<evidence type="ECO:0000256" key="1">
    <source>
        <dbReference type="SAM" id="MobiDB-lite"/>
    </source>
</evidence>